<feature type="transmembrane region" description="Helical" evidence="6">
    <location>
        <begin position="260"/>
        <end position="282"/>
    </location>
</feature>
<feature type="transmembrane region" description="Helical" evidence="6">
    <location>
        <begin position="169"/>
        <end position="188"/>
    </location>
</feature>
<feature type="domain" description="EamA" evidence="7">
    <location>
        <begin position="7"/>
        <end position="129"/>
    </location>
</feature>
<dbReference type="SUPFAM" id="SSF103481">
    <property type="entry name" value="Multidrug resistance efflux transporter EmrE"/>
    <property type="match status" value="2"/>
</dbReference>
<protein>
    <submittedName>
        <fullName evidence="8">EamA family transporter</fullName>
    </submittedName>
</protein>
<name>A0A354DPG3_9GAMM</name>
<sequence>MALRHFLLILLVVSIWAFNNIAIKWGLLDLPPLLMITLRFVVVALILVPFTRVTRQQLWYLIPLGFTFGFMHFSLLFVSLKYTDAGTAAVIVQLGTPIAMLLAMVILKEKLRLIQLVGIALSLSGVVVLAGSPTIPNFWIFLMLILSAFGWAISNLIVKKSPPISPLTLTGWLSFFAIPLVALASWMTESDQLHLLLHSSWRGWFGILFSAIGSSIVAYSLWYSLLKHYNVNLIMPYSLLTPVLAVIMGVVVLGDSMNSYKAIGALLVIVGTAIAVINLRNLKMHARLSRFRYDRQRKNRPRS</sequence>
<dbReference type="GO" id="GO:0016020">
    <property type="term" value="C:membrane"/>
    <property type="evidence" value="ECO:0007669"/>
    <property type="project" value="UniProtKB-SubCell"/>
</dbReference>
<dbReference type="Gene3D" id="1.10.3730.20">
    <property type="match status" value="1"/>
</dbReference>
<evidence type="ECO:0000256" key="6">
    <source>
        <dbReference type="SAM" id="Phobius"/>
    </source>
</evidence>
<dbReference type="InterPro" id="IPR037185">
    <property type="entry name" value="EmrE-like"/>
</dbReference>
<evidence type="ECO:0000313" key="9">
    <source>
        <dbReference type="Proteomes" id="UP000306393"/>
    </source>
</evidence>
<feature type="transmembrane region" description="Helical" evidence="6">
    <location>
        <begin position="113"/>
        <end position="132"/>
    </location>
</feature>
<evidence type="ECO:0000256" key="3">
    <source>
        <dbReference type="ARBA" id="ARBA00022692"/>
    </source>
</evidence>
<keyword evidence="3 6" id="KW-0812">Transmembrane</keyword>
<dbReference type="PANTHER" id="PTHR32322:SF9">
    <property type="entry name" value="AMINO-ACID METABOLITE EFFLUX PUMP-RELATED"/>
    <property type="match status" value="1"/>
</dbReference>
<proteinExistence type="predicted"/>
<keyword evidence="4 6" id="KW-1133">Transmembrane helix</keyword>
<dbReference type="PANTHER" id="PTHR32322">
    <property type="entry name" value="INNER MEMBRANE TRANSPORTER"/>
    <property type="match status" value="1"/>
</dbReference>
<evidence type="ECO:0000313" key="8">
    <source>
        <dbReference type="EMBL" id="TKJ84089.1"/>
    </source>
</evidence>
<dbReference type="GeneID" id="67476394"/>
<dbReference type="Pfam" id="PF00892">
    <property type="entry name" value="EamA"/>
    <property type="match status" value="2"/>
</dbReference>
<feature type="transmembrane region" description="Helical" evidence="6">
    <location>
        <begin position="33"/>
        <end position="51"/>
    </location>
</feature>
<gene>
    <name evidence="8" type="ORF">EpCFBP13511_21680</name>
</gene>
<dbReference type="STRING" id="1219360.GCA_001571305_02952"/>
<feature type="transmembrane region" description="Helical" evidence="6">
    <location>
        <begin position="138"/>
        <end position="157"/>
    </location>
</feature>
<dbReference type="OrthoDB" id="7158585at2"/>
<evidence type="ECO:0000259" key="7">
    <source>
        <dbReference type="Pfam" id="PF00892"/>
    </source>
</evidence>
<dbReference type="AlphaFoldDB" id="A0A354DPG3"/>
<dbReference type="KEGG" id="epe:CI789_06290"/>
<organism evidence="8 9">
    <name type="scientific">Erwinia persicina</name>
    <dbReference type="NCBI Taxonomy" id="55211"/>
    <lineage>
        <taxon>Bacteria</taxon>
        <taxon>Pseudomonadati</taxon>
        <taxon>Pseudomonadota</taxon>
        <taxon>Gammaproteobacteria</taxon>
        <taxon>Enterobacterales</taxon>
        <taxon>Erwiniaceae</taxon>
        <taxon>Erwinia</taxon>
    </lineage>
</organism>
<feature type="transmembrane region" description="Helical" evidence="6">
    <location>
        <begin position="58"/>
        <end position="80"/>
    </location>
</feature>
<feature type="transmembrane region" description="Helical" evidence="6">
    <location>
        <begin position="203"/>
        <end position="222"/>
    </location>
</feature>
<dbReference type="RefSeq" id="WP_062746432.1">
    <property type="nucleotide sequence ID" value="NZ_CP022725.1"/>
</dbReference>
<evidence type="ECO:0000256" key="1">
    <source>
        <dbReference type="ARBA" id="ARBA00004651"/>
    </source>
</evidence>
<comment type="subcellular location">
    <subcellularLocation>
        <location evidence="1">Cell membrane</location>
        <topology evidence="1">Multi-pass membrane protein</topology>
    </subcellularLocation>
</comment>
<evidence type="ECO:0000256" key="4">
    <source>
        <dbReference type="ARBA" id="ARBA00022989"/>
    </source>
</evidence>
<feature type="domain" description="EamA" evidence="7">
    <location>
        <begin position="139"/>
        <end position="276"/>
    </location>
</feature>
<reference evidence="8 9" key="1">
    <citation type="journal article" date="2019" name="Sci. Rep.">
        <title>Differences in resource use lead to coexistence of seed-transmitted microbial populations.</title>
        <authorList>
            <person name="Torres-Cortes G."/>
            <person name="Garcia B.J."/>
            <person name="Compant S."/>
            <person name="Rezki S."/>
            <person name="Jones P."/>
            <person name="Preveaux A."/>
            <person name="Briand M."/>
            <person name="Roulet A."/>
            <person name="Bouchez O."/>
            <person name="Jacobson D."/>
            <person name="Barret M."/>
        </authorList>
    </citation>
    <scope>NUCLEOTIDE SEQUENCE [LARGE SCALE GENOMIC DNA]</scope>
    <source>
        <strain evidence="8 9">CFBP13511</strain>
    </source>
</reference>
<evidence type="ECO:0000256" key="5">
    <source>
        <dbReference type="ARBA" id="ARBA00023136"/>
    </source>
</evidence>
<feature type="transmembrane region" description="Helical" evidence="6">
    <location>
        <begin position="234"/>
        <end position="254"/>
    </location>
</feature>
<comment type="caution">
    <text evidence="8">The sequence shown here is derived from an EMBL/GenBank/DDBJ whole genome shotgun (WGS) entry which is preliminary data.</text>
</comment>
<accession>A0A354DPG3</accession>
<keyword evidence="2" id="KW-1003">Cell membrane</keyword>
<keyword evidence="5 6" id="KW-0472">Membrane</keyword>
<dbReference type="Proteomes" id="UP000306393">
    <property type="component" value="Unassembled WGS sequence"/>
</dbReference>
<evidence type="ECO:0000256" key="2">
    <source>
        <dbReference type="ARBA" id="ARBA00022475"/>
    </source>
</evidence>
<feature type="transmembrane region" description="Helical" evidence="6">
    <location>
        <begin position="86"/>
        <end position="106"/>
    </location>
</feature>
<dbReference type="InterPro" id="IPR000620">
    <property type="entry name" value="EamA_dom"/>
</dbReference>
<dbReference type="InterPro" id="IPR050638">
    <property type="entry name" value="AA-Vitamin_Transporters"/>
</dbReference>
<dbReference type="EMBL" id="QGAC01000030">
    <property type="protein sequence ID" value="TKJ84089.1"/>
    <property type="molecule type" value="Genomic_DNA"/>
</dbReference>